<keyword evidence="2" id="KW-1185">Reference proteome</keyword>
<organism evidence="1 2">
    <name type="scientific">Castilleja foliolosa</name>
    <dbReference type="NCBI Taxonomy" id="1961234"/>
    <lineage>
        <taxon>Eukaryota</taxon>
        <taxon>Viridiplantae</taxon>
        <taxon>Streptophyta</taxon>
        <taxon>Embryophyta</taxon>
        <taxon>Tracheophyta</taxon>
        <taxon>Spermatophyta</taxon>
        <taxon>Magnoliopsida</taxon>
        <taxon>eudicotyledons</taxon>
        <taxon>Gunneridae</taxon>
        <taxon>Pentapetalae</taxon>
        <taxon>asterids</taxon>
        <taxon>lamiids</taxon>
        <taxon>Lamiales</taxon>
        <taxon>Orobanchaceae</taxon>
        <taxon>Pedicularideae</taxon>
        <taxon>Castillejinae</taxon>
        <taxon>Castilleja</taxon>
    </lineage>
</organism>
<accession>A0ABD3BWX9</accession>
<reference evidence="2" key="1">
    <citation type="journal article" date="2024" name="IScience">
        <title>Strigolactones Initiate the Formation of Haustorium-like Structures in Castilleja.</title>
        <authorList>
            <person name="Buerger M."/>
            <person name="Peterson D."/>
            <person name="Chory J."/>
        </authorList>
    </citation>
    <scope>NUCLEOTIDE SEQUENCE [LARGE SCALE GENOMIC DNA]</scope>
</reference>
<dbReference type="Proteomes" id="UP001632038">
    <property type="component" value="Unassembled WGS sequence"/>
</dbReference>
<comment type="caution">
    <text evidence="1">The sequence shown here is derived from an EMBL/GenBank/DDBJ whole genome shotgun (WGS) entry which is preliminary data.</text>
</comment>
<protein>
    <submittedName>
        <fullName evidence="1">Uncharacterized protein</fullName>
    </submittedName>
</protein>
<dbReference type="EMBL" id="JAVIJP010000066">
    <property type="protein sequence ID" value="KAL3621446.1"/>
    <property type="molecule type" value="Genomic_DNA"/>
</dbReference>
<proteinExistence type="predicted"/>
<gene>
    <name evidence="1" type="ORF">CASFOL_036358</name>
</gene>
<dbReference type="AlphaFoldDB" id="A0ABD3BWX9"/>
<evidence type="ECO:0000313" key="1">
    <source>
        <dbReference type="EMBL" id="KAL3621446.1"/>
    </source>
</evidence>
<evidence type="ECO:0000313" key="2">
    <source>
        <dbReference type="Proteomes" id="UP001632038"/>
    </source>
</evidence>
<sequence>MLCVAFDAETQIMTNFDPLQNICDSSLLHRCCNCGHFRRSTRR</sequence>
<name>A0ABD3BWX9_9LAMI</name>